<evidence type="ECO:0000256" key="3">
    <source>
        <dbReference type="ARBA" id="ARBA00022927"/>
    </source>
</evidence>
<dbReference type="PIRSF" id="PIRSF005992">
    <property type="entry name" value="Clathrin_mu"/>
    <property type="match status" value="1"/>
</dbReference>
<reference evidence="8 9" key="1">
    <citation type="submission" date="2011-10" db="EMBL/GenBank/DDBJ databases">
        <authorList>
            <person name="Genoscope - CEA"/>
        </authorList>
    </citation>
    <scope>NUCLEOTIDE SEQUENCE [LARGE SCALE GENOMIC DNA]</scope>
    <source>
        <strain evidence="8 9">RCC 1105</strain>
    </source>
</reference>
<dbReference type="InterPro" id="IPR011012">
    <property type="entry name" value="Longin-like_dom_sf"/>
</dbReference>
<dbReference type="GO" id="GO:0016192">
    <property type="term" value="P:vesicle-mediated transport"/>
    <property type="evidence" value="ECO:0007669"/>
    <property type="project" value="InterPro"/>
</dbReference>
<dbReference type="CDD" id="cd09252">
    <property type="entry name" value="AP-3_Mu3_Cterm"/>
    <property type="match status" value="1"/>
</dbReference>
<sequence>MGIDSLFITNNKTETLTAVKHWGPETDSSVCEKVFEKHNEAIKANSQGDVLAIDGKDYAFFQSRGEITYIATCNSETQPLMVVEFLTQLHEVLKSYFGNVITEAILQEHHLTLYQLLDEMLDSGIPVNTHPGGLHVLVPPPNLANRLHNAVLGTASGVLVSDQDPTKLLPLPWRASNIKYTSNEVYLDVIEHVDATLDPEGKLLTSAIYGKIEVNCRLSGMPDISLSLSNSHLIEDYSFHPSVRLARFASDRVVSFVPADGKFTLMNYKIRPESKEDKNQWQPKYIKQNPWMQSQTMGGGGPGGGPEGSISAPLPLYIRPQSSFGPTQGRISIVCGTKPAFEKPVEAVSLQVALPSRVLSADPSATHGGATFDDASKTVNWTIDKFPADKTPCLTVVLAMGSEQESNNNNSDNTNNSNENENENALAMMGGRTDKSSSKLQSERRKIKLQETCNVTAQFSVAGVGVSGVKVESVQVRNEKYKPTQGVRYHTRNGRIVVRT</sequence>
<dbReference type="InterPro" id="IPR022775">
    <property type="entry name" value="AP_mu_sigma_su"/>
</dbReference>
<dbReference type="Gene3D" id="3.30.450.60">
    <property type="match status" value="1"/>
</dbReference>
<evidence type="ECO:0000313" key="8">
    <source>
        <dbReference type="EMBL" id="CCO17659.1"/>
    </source>
</evidence>
<dbReference type="KEGG" id="bpg:Bathy08g02200"/>
<feature type="region of interest" description="Disordered" evidence="6">
    <location>
        <begin position="401"/>
        <end position="421"/>
    </location>
</feature>
<evidence type="ECO:0000313" key="9">
    <source>
        <dbReference type="Proteomes" id="UP000198341"/>
    </source>
</evidence>
<evidence type="ECO:0000256" key="1">
    <source>
        <dbReference type="ARBA" id="ARBA00004308"/>
    </source>
</evidence>
<evidence type="ECO:0000256" key="2">
    <source>
        <dbReference type="ARBA" id="ARBA00022448"/>
    </source>
</evidence>
<dbReference type="STRING" id="41875.K8EI13"/>
<feature type="compositionally biased region" description="Low complexity" evidence="6">
    <location>
        <begin position="402"/>
        <end position="419"/>
    </location>
</feature>
<dbReference type="InterPro" id="IPR001392">
    <property type="entry name" value="Clathrin_mu"/>
</dbReference>
<evidence type="ECO:0000256" key="5">
    <source>
        <dbReference type="PIRNR" id="PIRNR005992"/>
    </source>
</evidence>
<dbReference type="RefSeq" id="XP_007511538.1">
    <property type="nucleotide sequence ID" value="XM_007511476.1"/>
</dbReference>
<dbReference type="GO" id="GO:0006886">
    <property type="term" value="P:intracellular protein transport"/>
    <property type="evidence" value="ECO:0007669"/>
    <property type="project" value="UniProtKB-UniRule"/>
</dbReference>
<dbReference type="CDD" id="cd14837">
    <property type="entry name" value="AP3_Mu_N"/>
    <property type="match status" value="1"/>
</dbReference>
<evidence type="ECO:0000256" key="6">
    <source>
        <dbReference type="SAM" id="MobiDB-lite"/>
    </source>
</evidence>
<evidence type="ECO:0000256" key="4">
    <source>
        <dbReference type="ARBA" id="ARBA00023136"/>
    </source>
</evidence>
<keyword evidence="2 5" id="KW-0813">Transport</keyword>
<dbReference type="PROSITE" id="PS51072">
    <property type="entry name" value="MHD"/>
    <property type="match status" value="1"/>
</dbReference>
<dbReference type="eggNOG" id="KOG2740">
    <property type="taxonomic scope" value="Eukaryota"/>
</dbReference>
<dbReference type="InterPro" id="IPR036168">
    <property type="entry name" value="AP2_Mu_C_sf"/>
</dbReference>
<keyword evidence="9" id="KW-1185">Reference proteome</keyword>
<comment type="similarity">
    <text evidence="5">Belongs to the adaptor complexes medium subunit family.</text>
</comment>
<dbReference type="GeneID" id="19014199"/>
<organism evidence="8 9">
    <name type="scientific">Bathycoccus prasinos</name>
    <dbReference type="NCBI Taxonomy" id="41875"/>
    <lineage>
        <taxon>Eukaryota</taxon>
        <taxon>Viridiplantae</taxon>
        <taxon>Chlorophyta</taxon>
        <taxon>Mamiellophyceae</taxon>
        <taxon>Mamiellales</taxon>
        <taxon>Bathycoccaceae</taxon>
        <taxon>Bathycoccus</taxon>
    </lineage>
</organism>
<dbReference type="EMBL" id="FO082271">
    <property type="protein sequence ID" value="CCO17659.1"/>
    <property type="molecule type" value="Genomic_DNA"/>
</dbReference>
<protein>
    <submittedName>
        <fullName evidence="8">AP-3 complex subunit mu-1</fullName>
    </submittedName>
</protein>
<dbReference type="Pfam" id="PF01217">
    <property type="entry name" value="Clat_adaptor_s"/>
    <property type="match status" value="1"/>
</dbReference>
<name>K8EI13_9CHLO</name>
<dbReference type="InterPro" id="IPR028565">
    <property type="entry name" value="MHD"/>
</dbReference>
<accession>K8EI13</accession>
<dbReference type="GO" id="GO:0012505">
    <property type="term" value="C:endomembrane system"/>
    <property type="evidence" value="ECO:0007669"/>
    <property type="project" value="UniProtKB-SubCell"/>
</dbReference>
<evidence type="ECO:0000259" key="7">
    <source>
        <dbReference type="PROSITE" id="PS51072"/>
    </source>
</evidence>
<dbReference type="Proteomes" id="UP000198341">
    <property type="component" value="Chromosome 8"/>
</dbReference>
<comment type="subcellular location">
    <subcellularLocation>
        <location evidence="1">Endomembrane system</location>
    </subcellularLocation>
</comment>
<feature type="domain" description="MHD" evidence="7">
    <location>
        <begin position="182"/>
        <end position="499"/>
    </location>
</feature>
<dbReference type="Gene3D" id="2.60.40.1170">
    <property type="entry name" value="Mu homology domain, subdomain B"/>
    <property type="match status" value="2"/>
</dbReference>
<proteinExistence type="inferred from homology"/>
<dbReference type="OrthoDB" id="870at2759"/>
<gene>
    <name evidence="8" type="ORF">Bathy08g02200</name>
</gene>
<keyword evidence="3 5" id="KW-0653">Protein transport</keyword>
<dbReference type="AlphaFoldDB" id="K8EI13"/>
<dbReference type="Pfam" id="PF00928">
    <property type="entry name" value="Adap_comp_sub"/>
    <property type="match status" value="1"/>
</dbReference>
<dbReference type="InterPro" id="IPR050431">
    <property type="entry name" value="Adaptor_comp_med_subunit"/>
</dbReference>
<dbReference type="SUPFAM" id="SSF49447">
    <property type="entry name" value="Second domain of Mu2 adaptin subunit (ap50) of ap2 adaptor"/>
    <property type="match status" value="1"/>
</dbReference>
<dbReference type="SUPFAM" id="SSF64356">
    <property type="entry name" value="SNARE-like"/>
    <property type="match status" value="1"/>
</dbReference>
<dbReference type="GO" id="GO:0030131">
    <property type="term" value="C:clathrin adaptor complex"/>
    <property type="evidence" value="ECO:0007669"/>
    <property type="project" value="UniProtKB-UniRule"/>
</dbReference>
<dbReference type="PRINTS" id="PR00314">
    <property type="entry name" value="CLATHRINADPT"/>
</dbReference>
<keyword evidence="4" id="KW-0472">Membrane</keyword>
<dbReference type="PANTHER" id="PTHR10529">
    <property type="entry name" value="AP COMPLEX SUBUNIT MU"/>
    <property type="match status" value="1"/>
</dbReference>